<dbReference type="GO" id="GO:0008777">
    <property type="term" value="F:acetylornithine deacetylase activity"/>
    <property type="evidence" value="ECO:0007669"/>
    <property type="project" value="TreeGrafter"/>
</dbReference>
<evidence type="ECO:0000256" key="3">
    <source>
        <dbReference type="NCBIfam" id="TIGR01900"/>
    </source>
</evidence>
<name>A0A1I0ZI87_9CELL</name>
<accession>A0A1I0ZI87</accession>
<dbReference type="STRING" id="988821.SAMN05421867_11199"/>
<keyword evidence="7" id="KW-1185">Reference proteome</keyword>
<feature type="compositionally biased region" description="Pro residues" evidence="4">
    <location>
        <begin position="1"/>
        <end position="12"/>
    </location>
</feature>
<gene>
    <name evidence="6" type="ORF">SAMN05421867_11199</name>
</gene>
<dbReference type="Gene3D" id="3.40.630.10">
    <property type="entry name" value="Zn peptidases"/>
    <property type="match status" value="1"/>
</dbReference>
<dbReference type="InterPro" id="IPR002933">
    <property type="entry name" value="Peptidase_M20"/>
</dbReference>
<dbReference type="GO" id="GO:0009014">
    <property type="term" value="F:succinyl-diaminopimelate desuccinylase activity"/>
    <property type="evidence" value="ECO:0007669"/>
    <property type="project" value="UniProtKB-UniRule"/>
</dbReference>
<dbReference type="RefSeq" id="WP_090033551.1">
    <property type="nucleotide sequence ID" value="NZ_BONM01000007.1"/>
</dbReference>
<dbReference type="Pfam" id="PF07687">
    <property type="entry name" value="M20_dimer"/>
    <property type="match status" value="1"/>
</dbReference>
<organism evidence="6 7">
    <name type="scientific">Cellulomonas marina</name>
    <dbReference type="NCBI Taxonomy" id="988821"/>
    <lineage>
        <taxon>Bacteria</taxon>
        <taxon>Bacillati</taxon>
        <taxon>Actinomycetota</taxon>
        <taxon>Actinomycetes</taxon>
        <taxon>Micrococcales</taxon>
        <taxon>Cellulomonadaceae</taxon>
        <taxon>Cellulomonas</taxon>
    </lineage>
</organism>
<feature type="region of interest" description="Disordered" evidence="4">
    <location>
        <begin position="1"/>
        <end position="27"/>
    </location>
</feature>
<dbReference type="EMBL" id="FOKA01000011">
    <property type="protein sequence ID" value="SFB25365.1"/>
    <property type="molecule type" value="Genomic_DNA"/>
</dbReference>
<feature type="domain" description="Peptidase M20 dimerisation" evidence="5">
    <location>
        <begin position="192"/>
        <end position="290"/>
    </location>
</feature>
<dbReference type="SUPFAM" id="SSF55031">
    <property type="entry name" value="Bacterial exopeptidase dimerisation domain"/>
    <property type="match status" value="1"/>
</dbReference>
<evidence type="ECO:0000259" key="5">
    <source>
        <dbReference type="Pfam" id="PF07687"/>
    </source>
</evidence>
<dbReference type="NCBIfam" id="TIGR01900">
    <property type="entry name" value="dapE-gram_pos"/>
    <property type="match status" value="1"/>
</dbReference>
<dbReference type="OrthoDB" id="7055905at2"/>
<dbReference type="GO" id="GO:0009089">
    <property type="term" value="P:lysine biosynthetic process via diaminopimelate"/>
    <property type="evidence" value="ECO:0007669"/>
    <property type="project" value="UniProtKB-UniRule"/>
</dbReference>
<dbReference type="Pfam" id="PF01546">
    <property type="entry name" value="Peptidase_M20"/>
    <property type="match status" value="1"/>
</dbReference>
<evidence type="ECO:0000256" key="2">
    <source>
        <dbReference type="ARBA" id="ARBA00022801"/>
    </source>
</evidence>
<dbReference type="Proteomes" id="UP000199012">
    <property type="component" value="Unassembled WGS sequence"/>
</dbReference>
<dbReference type="PANTHER" id="PTHR43808:SF31">
    <property type="entry name" value="N-ACETYL-L-CITRULLINE DEACETYLASE"/>
    <property type="match status" value="1"/>
</dbReference>
<dbReference type="InterPro" id="IPR050072">
    <property type="entry name" value="Peptidase_M20A"/>
</dbReference>
<dbReference type="AlphaFoldDB" id="A0A1I0ZI87"/>
<dbReference type="EC" id="3.5.1.18" evidence="3"/>
<keyword evidence="1" id="KW-0479">Metal-binding</keyword>
<proteinExistence type="predicted"/>
<protein>
    <recommendedName>
        <fullName evidence="3">Succinyl-diaminopimelate desuccinylase</fullName>
        <ecNumber evidence="3">3.5.1.18</ecNumber>
    </recommendedName>
</protein>
<evidence type="ECO:0000256" key="4">
    <source>
        <dbReference type="SAM" id="MobiDB-lite"/>
    </source>
</evidence>
<dbReference type="InterPro" id="IPR036264">
    <property type="entry name" value="Bact_exopeptidase_dim_dom"/>
</dbReference>
<dbReference type="GO" id="GO:0006526">
    <property type="term" value="P:L-arginine biosynthetic process"/>
    <property type="evidence" value="ECO:0007669"/>
    <property type="project" value="TreeGrafter"/>
</dbReference>
<dbReference type="InterPro" id="IPR010174">
    <property type="entry name" value="Succinyl-DAP_deSuclase_DapE"/>
</dbReference>
<evidence type="ECO:0000313" key="7">
    <source>
        <dbReference type="Proteomes" id="UP000199012"/>
    </source>
</evidence>
<dbReference type="SUPFAM" id="SSF53187">
    <property type="entry name" value="Zn-dependent exopeptidases"/>
    <property type="match status" value="1"/>
</dbReference>
<keyword evidence="2" id="KW-0378">Hydrolase</keyword>
<dbReference type="PANTHER" id="PTHR43808">
    <property type="entry name" value="ACETYLORNITHINE DEACETYLASE"/>
    <property type="match status" value="1"/>
</dbReference>
<sequence length="382" mass="39804">MTSSETPPPSDAPRPVVDLPVGPGPDGTPDLVALTAALCDLRSVSGEETALADAVEAALRRAPHLEVLRDGDAVVARTHLGRGERVVVAGHIDTVPVNGNLPTRLVVEDGVEVLRGRGTVDMKGGVAVALALAVELDAPVRDVTWVFYDHEEVDSALNGLGRVARHHPDWLAADFAVLGEPTAAGIEGGCNGTLRVGVRVRGTAAHSARAWMGRNAVHAAGEVLRRLEAYSPAQVEVDGLVYREGLNAVLVSGGVATNVIPDLCVVTVNYRFAPSRSVAEAEAHVREVLAGFDVVVTDAAAGARPGLDHPAAAGFVDAVLAVTGGAPAPKYGWTDVARFSELGVPAVNFGPGDPSLAHHDDERVPTAQLRSVHEALRRWLTA</sequence>
<dbReference type="InterPro" id="IPR011650">
    <property type="entry name" value="Peptidase_M20_dimer"/>
</dbReference>
<reference evidence="6 7" key="1">
    <citation type="submission" date="2016-10" db="EMBL/GenBank/DDBJ databases">
        <authorList>
            <person name="de Groot N.N."/>
        </authorList>
    </citation>
    <scope>NUCLEOTIDE SEQUENCE [LARGE SCALE GENOMIC DNA]</scope>
    <source>
        <strain evidence="6 7">CGMCC 4.6945</strain>
    </source>
</reference>
<evidence type="ECO:0000256" key="1">
    <source>
        <dbReference type="ARBA" id="ARBA00022723"/>
    </source>
</evidence>
<feature type="compositionally biased region" description="Low complexity" evidence="4">
    <location>
        <begin position="15"/>
        <end position="27"/>
    </location>
</feature>
<evidence type="ECO:0000313" key="6">
    <source>
        <dbReference type="EMBL" id="SFB25365.1"/>
    </source>
</evidence>
<dbReference type="Gene3D" id="3.30.70.360">
    <property type="match status" value="1"/>
</dbReference>
<dbReference type="GO" id="GO:0046872">
    <property type="term" value="F:metal ion binding"/>
    <property type="evidence" value="ECO:0007669"/>
    <property type="project" value="UniProtKB-KW"/>
</dbReference>